<dbReference type="GO" id="GO:0032259">
    <property type="term" value="P:methylation"/>
    <property type="evidence" value="ECO:0007669"/>
    <property type="project" value="UniProtKB-KW"/>
</dbReference>
<dbReference type="InterPro" id="IPR019734">
    <property type="entry name" value="TPR_rpt"/>
</dbReference>
<dbReference type="GO" id="GO:0008983">
    <property type="term" value="F:protein-glutamate O-methyltransferase activity"/>
    <property type="evidence" value="ECO:0007669"/>
    <property type="project" value="UniProtKB-EC"/>
</dbReference>
<evidence type="ECO:0000313" key="9">
    <source>
        <dbReference type="Proteomes" id="UP000032946"/>
    </source>
</evidence>
<dbReference type="PANTHER" id="PTHR24422:SF10">
    <property type="entry name" value="CHEMOTAXIS PROTEIN METHYLTRANSFERASE 2"/>
    <property type="match status" value="1"/>
</dbReference>
<feature type="domain" description="CheR-type methyltransferase" evidence="7">
    <location>
        <begin position="1"/>
        <end position="249"/>
    </location>
</feature>
<organism evidence="8 9">
    <name type="scientific">Limnospira indica PCC 8005</name>
    <dbReference type="NCBI Taxonomy" id="376219"/>
    <lineage>
        <taxon>Bacteria</taxon>
        <taxon>Bacillati</taxon>
        <taxon>Cyanobacteriota</taxon>
        <taxon>Cyanophyceae</taxon>
        <taxon>Oscillatoriophycideae</taxon>
        <taxon>Oscillatoriales</taxon>
        <taxon>Sirenicapillariaceae</taxon>
        <taxon>Limnospira</taxon>
    </lineage>
</organism>
<dbReference type="SUPFAM" id="SSF47757">
    <property type="entry name" value="Chemotaxis receptor methyltransferase CheR, N-terminal domain"/>
    <property type="match status" value="1"/>
</dbReference>
<dbReference type="Proteomes" id="UP000032946">
    <property type="component" value="Chromosome"/>
</dbReference>
<feature type="compositionally biased region" description="Polar residues" evidence="6">
    <location>
        <begin position="319"/>
        <end position="328"/>
    </location>
</feature>
<dbReference type="Gene3D" id="3.40.50.150">
    <property type="entry name" value="Vaccinia Virus protein VP39"/>
    <property type="match status" value="1"/>
</dbReference>
<dbReference type="Gene3D" id="1.25.40.10">
    <property type="entry name" value="Tetratricopeptide repeat domain"/>
    <property type="match status" value="1"/>
</dbReference>
<proteinExistence type="predicted"/>
<dbReference type="RefSeq" id="WP_006620454.1">
    <property type="nucleotide sequence ID" value="NZ_FO818640.1"/>
</dbReference>
<keyword evidence="5" id="KW-0949">S-adenosyl-L-methionine</keyword>
<dbReference type="PANTHER" id="PTHR24422">
    <property type="entry name" value="CHEMOTAXIS PROTEIN METHYLTRANSFERASE"/>
    <property type="match status" value="1"/>
</dbReference>
<name>A0A9P1P019_9CYAN</name>
<dbReference type="Pfam" id="PF00515">
    <property type="entry name" value="TPR_1"/>
    <property type="match status" value="1"/>
</dbReference>
<evidence type="ECO:0000256" key="2">
    <source>
        <dbReference type="ARBA" id="ARBA00012534"/>
    </source>
</evidence>
<accession>A0A9P1P019</accession>
<dbReference type="InterPro" id="IPR029063">
    <property type="entry name" value="SAM-dependent_MTases_sf"/>
</dbReference>
<evidence type="ECO:0000313" key="8">
    <source>
        <dbReference type="EMBL" id="CDM94280.1"/>
    </source>
</evidence>
<evidence type="ECO:0000256" key="5">
    <source>
        <dbReference type="ARBA" id="ARBA00022691"/>
    </source>
</evidence>
<feature type="region of interest" description="Disordered" evidence="6">
    <location>
        <begin position="304"/>
        <end position="328"/>
    </location>
</feature>
<keyword evidence="4 8" id="KW-0808">Transferase</keyword>
<evidence type="ECO:0000256" key="3">
    <source>
        <dbReference type="ARBA" id="ARBA00022603"/>
    </source>
</evidence>
<keyword evidence="9" id="KW-1185">Reference proteome</keyword>
<gene>
    <name evidence="8" type="primary">cheR2</name>
    <name evidence="8" type="ORF">ARTHRO_11954</name>
</gene>
<dbReference type="InterPro" id="IPR011990">
    <property type="entry name" value="TPR-like_helical_dom_sf"/>
</dbReference>
<dbReference type="PRINTS" id="PR00996">
    <property type="entry name" value="CHERMTFRASE"/>
</dbReference>
<protein>
    <recommendedName>
        <fullName evidence="2">protein-glutamate O-methyltransferase</fullName>
        <ecNumber evidence="2">2.1.1.80</ecNumber>
    </recommendedName>
</protein>
<dbReference type="EC" id="2.1.1.80" evidence="2"/>
<dbReference type="SUPFAM" id="SSF53335">
    <property type="entry name" value="S-adenosyl-L-methionine-dependent methyltransferases"/>
    <property type="match status" value="1"/>
</dbReference>
<dbReference type="EMBL" id="FO818640">
    <property type="protein sequence ID" value="CDM94280.1"/>
    <property type="molecule type" value="Genomic_DNA"/>
</dbReference>
<keyword evidence="3 8" id="KW-0489">Methyltransferase</keyword>
<dbReference type="Pfam" id="PF01739">
    <property type="entry name" value="CheR"/>
    <property type="match status" value="1"/>
</dbReference>
<reference evidence="8 9" key="1">
    <citation type="submission" date="2014-02" db="EMBL/GenBank/DDBJ databases">
        <authorList>
            <person name="Genoscope - CEA"/>
        </authorList>
    </citation>
    <scope>NUCLEOTIDE SEQUENCE [LARGE SCALE GENOMIC DNA]</scope>
    <source>
        <strain evidence="8 9">PCC 8005</strain>
    </source>
</reference>
<dbReference type="CDD" id="cd02440">
    <property type="entry name" value="AdoMet_MTases"/>
    <property type="match status" value="1"/>
</dbReference>
<dbReference type="InterPro" id="IPR000780">
    <property type="entry name" value="CheR_MeTrfase"/>
</dbReference>
<evidence type="ECO:0000259" key="7">
    <source>
        <dbReference type="PROSITE" id="PS50123"/>
    </source>
</evidence>
<dbReference type="InterPro" id="IPR050903">
    <property type="entry name" value="Bact_Chemotaxis_MeTrfase"/>
</dbReference>
<comment type="catalytic activity">
    <reaction evidence="1">
        <text>L-glutamyl-[protein] + S-adenosyl-L-methionine = [protein]-L-glutamate 5-O-methyl ester + S-adenosyl-L-homocysteine</text>
        <dbReference type="Rhea" id="RHEA:24452"/>
        <dbReference type="Rhea" id="RHEA-COMP:10208"/>
        <dbReference type="Rhea" id="RHEA-COMP:10311"/>
        <dbReference type="ChEBI" id="CHEBI:29973"/>
        <dbReference type="ChEBI" id="CHEBI:57856"/>
        <dbReference type="ChEBI" id="CHEBI:59789"/>
        <dbReference type="ChEBI" id="CHEBI:82795"/>
        <dbReference type="EC" id="2.1.1.80"/>
    </reaction>
</comment>
<evidence type="ECO:0000256" key="4">
    <source>
        <dbReference type="ARBA" id="ARBA00022679"/>
    </source>
</evidence>
<evidence type="ECO:0000256" key="6">
    <source>
        <dbReference type="SAM" id="MobiDB-lite"/>
    </source>
</evidence>
<dbReference type="AlphaFoldDB" id="A0A9P1P019"/>
<dbReference type="InterPro" id="IPR022642">
    <property type="entry name" value="CheR_C"/>
</dbReference>
<dbReference type="Gene3D" id="1.10.155.10">
    <property type="entry name" value="Chemotaxis receptor methyltransferase CheR, N-terminal domain"/>
    <property type="match status" value="1"/>
</dbReference>
<evidence type="ECO:0000256" key="1">
    <source>
        <dbReference type="ARBA" id="ARBA00001541"/>
    </source>
</evidence>
<dbReference type="SUPFAM" id="SSF48452">
    <property type="entry name" value="TPR-like"/>
    <property type="match status" value="1"/>
</dbReference>
<dbReference type="PROSITE" id="PS50123">
    <property type="entry name" value="CHER"/>
    <property type="match status" value="1"/>
</dbReference>
<dbReference type="InterPro" id="IPR036804">
    <property type="entry name" value="CheR_N_sf"/>
</dbReference>
<dbReference type="SMART" id="SM00138">
    <property type="entry name" value="MeTrc"/>
    <property type="match status" value="1"/>
</dbReference>
<dbReference type="SMART" id="SM00028">
    <property type="entry name" value="TPR"/>
    <property type="match status" value="2"/>
</dbReference>
<sequence length="518" mass="58720">MIQQLIQLIATMTGLHIRPQDYGTFSQKIWRRVQQLHLSSLNEYYNLLTAANTESQTEWSELMPLLTTTETYFFRDRGQFKLLREVILPELIAARKSSKTLRLWSAGCSTGEEAYSLAILVQQLLPDWSNWLIEITGTDVNEVALQRARDGVYSHWSFRMVDPEVQRQYFYPQGQNWLVNPAAKSLVRFLKLNLVSDNCTNAIASLGKIDLILCRNVFVYFEKPYIVQVLRKFYQVLRPGGYLMTAHAEIQGLLLDEFKACIFPESVIYQREKPPQNLSVSSPNVSLNHRQPLSPLLNRAYYHPNGSRLPSPSQPPANHGQQKQGNLSTLSIVPPPISAIPTASEQAIAISQSLEEAKKLINQKAYNEALKKVQEFVANHPQNFDAHYLMAKIYANSGQHDQAILHCQKALEIQSLSIEPYYILLHIAQEQGDLQNAKIFSKRIIYLSDVSASSICAHLELATVHEREGNLPQAKKLYLTALSLLNTVPAHLPVPYLGEILGGDLKAYLQQKLNLILY</sequence>